<dbReference type="RefSeq" id="WP_078042096.1">
    <property type="nucleotide sequence ID" value="NZ_NHNI01000002.1"/>
</dbReference>
<keyword evidence="4" id="KW-1185">Reference proteome</keyword>
<dbReference type="Gene3D" id="3.30.750.24">
    <property type="entry name" value="STAS domain"/>
    <property type="match status" value="1"/>
</dbReference>
<name>A0A266Q4D7_9GAMM</name>
<proteinExistence type="predicted"/>
<dbReference type="Pfam" id="PF01740">
    <property type="entry name" value="STAS"/>
    <property type="match status" value="1"/>
</dbReference>
<feature type="compositionally biased region" description="Polar residues" evidence="1">
    <location>
        <begin position="59"/>
        <end position="75"/>
    </location>
</feature>
<protein>
    <recommendedName>
        <fullName evidence="2">STAS domain-containing protein</fullName>
    </recommendedName>
</protein>
<dbReference type="SUPFAM" id="SSF52091">
    <property type="entry name" value="SpoIIaa-like"/>
    <property type="match status" value="1"/>
</dbReference>
<sequence>MRHQVPFVGERKVIRADDEQARSKRISGRVIDDVVGNGVAQSSWEDVVPEGWVDRSIPKSAQKTLTPGSASRSPATPTPRPQVPIRSGNTNSATHKPAATKPLANKSTASSGAITFSDSASLDWTPINNGRGLRINIHGAIDSDLRKEWARLLEGTGDANIEAFEFNLSDAPALSLTGLGMLLLFKERKGSARESISLCNCNKEVAQLLEWTGMDRYFVIKTTQISDKS</sequence>
<reference evidence="4" key="1">
    <citation type="submission" date="2017-05" db="EMBL/GenBank/DDBJ databases">
        <authorList>
            <person name="Barney B.M."/>
        </authorList>
    </citation>
    <scope>NUCLEOTIDE SEQUENCE [LARGE SCALE GENOMIC DNA]</scope>
    <source>
        <strain evidence="4">PSBB022</strain>
    </source>
</reference>
<gene>
    <name evidence="3" type="ORF">CBP51_13575</name>
</gene>
<evidence type="ECO:0000256" key="1">
    <source>
        <dbReference type="SAM" id="MobiDB-lite"/>
    </source>
</evidence>
<feature type="domain" description="STAS" evidence="2">
    <location>
        <begin position="135"/>
        <end position="222"/>
    </location>
</feature>
<dbReference type="CDD" id="cd07043">
    <property type="entry name" value="STAS_anti-anti-sigma_factors"/>
    <property type="match status" value="1"/>
</dbReference>
<comment type="caution">
    <text evidence="3">The sequence shown here is derived from an EMBL/GenBank/DDBJ whole genome shotgun (WGS) entry which is preliminary data.</text>
</comment>
<evidence type="ECO:0000259" key="2">
    <source>
        <dbReference type="Pfam" id="PF01740"/>
    </source>
</evidence>
<evidence type="ECO:0000313" key="4">
    <source>
        <dbReference type="Proteomes" id="UP000216101"/>
    </source>
</evidence>
<dbReference type="AlphaFoldDB" id="A0A266Q4D7"/>
<feature type="region of interest" description="Disordered" evidence="1">
    <location>
        <begin position="53"/>
        <end position="108"/>
    </location>
</feature>
<evidence type="ECO:0000313" key="3">
    <source>
        <dbReference type="EMBL" id="OZY84251.1"/>
    </source>
</evidence>
<accession>A0A266Q4D7</accession>
<dbReference type="Proteomes" id="UP000216101">
    <property type="component" value="Unassembled WGS sequence"/>
</dbReference>
<dbReference type="EMBL" id="NHNI01000002">
    <property type="protein sequence ID" value="OZY84251.1"/>
    <property type="molecule type" value="Genomic_DNA"/>
</dbReference>
<dbReference type="InterPro" id="IPR002645">
    <property type="entry name" value="STAS_dom"/>
</dbReference>
<dbReference type="InterPro" id="IPR036513">
    <property type="entry name" value="STAS_dom_sf"/>
</dbReference>
<organism evidence="3 4">
    <name type="scientific">Cellvibrio mixtus</name>
    <dbReference type="NCBI Taxonomy" id="39650"/>
    <lineage>
        <taxon>Bacteria</taxon>
        <taxon>Pseudomonadati</taxon>
        <taxon>Pseudomonadota</taxon>
        <taxon>Gammaproteobacteria</taxon>
        <taxon>Cellvibrionales</taxon>
        <taxon>Cellvibrionaceae</taxon>
        <taxon>Cellvibrio</taxon>
    </lineage>
</organism>